<evidence type="ECO:0000313" key="1">
    <source>
        <dbReference type="EMBL" id="RDI65562.1"/>
    </source>
</evidence>
<dbReference type="STRING" id="1210086.GCA_001613105_02007"/>
<dbReference type="AlphaFoldDB" id="A0A370I496"/>
<gene>
    <name evidence="1" type="ORF">DFR76_106434</name>
</gene>
<reference evidence="1 2" key="1">
    <citation type="submission" date="2018-07" db="EMBL/GenBank/DDBJ databases">
        <title>Genomic Encyclopedia of Type Strains, Phase IV (KMG-IV): sequencing the most valuable type-strain genomes for metagenomic binning, comparative biology and taxonomic classification.</title>
        <authorList>
            <person name="Goeker M."/>
        </authorList>
    </citation>
    <scope>NUCLEOTIDE SEQUENCE [LARGE SCALE GENOMIC DNA]</scope>
    <source>
        <strain evidence="1 2">DSM 44290</strain>
    </source>
</reference>
<protein>
    <submittedName>
        <fullName evidence="1">Uncharacterized protein</fullName>
    </submittedName>
</protein>
<keyword evidence="2" id="KW-1185">Reference proteome</keyword>
<proteinExistence type="predicted"/>
<accession>A0A370I496</accession>
<comment type="caution">
    <text evidence="1">The sequence shown here is derived from an EMBL/GenBank/DDBJ whole genome shotgun (WGS) entry which is preliminary data.</text>
</comment>
<name>A0A370I496_9NOCA</name>
<dbReference type="EMBL" id="QQBC01000006">
    <property type="protein sequence ID" value="RDI65562.1"/>
    <property type="molecule type" value="Genomic_DNA"/>
</dbReference>
<dbReference type="Proteomes" id="UP000254869">
    <property type="component" value="Unassembled WGS sequence"/>
</dbReference>
<sequence>MRATGLAAALEALADPVRLRLLSVSPHPYHARYDSTQGHNGT</sequence>
<evidence type="ECO:0000313" key="2">
    <source>
        <dbReference type="Proteomes" id="UP000254869"/>
    </source>
</evidence>
<organism evidence="1 2">
    <name type="scientific">Nocardia pseudobrasiliensis</name>
    <dbReference type="NCBI Taxonomy" id="45979"/>
    <lineage>
        <taxon>Bacteria</taxon>
        <taxon>Bacillati</taxon>
        <taxon>Actinomycetota</taxon>
        <taxon>Actinomycetes</taxon>
        <taxon>Mycobacteriales</taxon>
        <taxon>Nocardiaceae</taxon>
        <taxon>Nocardia</taxon>
    </lineage>
</organism>